<evidence type="ECO:0000256" key="6">
    <source>
        <dbReference type="ARBA" id="ARBA00022741"/>
    </source>
</evidence>
<evidence type="ECO:0000256" key="9">
    <source>
        <dbReference type="ARBA" id="ARBA00022842"/>
    </source>
</evidence>
<evidence type="ECO:0000256" key="5">
    <source>
        <dbReference type="ARBA" id="ARBA00022723"/>
    </source>
</evidence>
<evidence type="ECO:0000313" key="11">
    <source>
        <dbReference type="EMBL" id="CAB0019166.1"/>
    </source>
</evidence>
<dbReference type="Proteomes" id="UP000479000">
    <property type="component" value="Unassembled WGS sequence"/>
</dbReference>
<organism evidence="11 12">
    <name type="scientific">Nesidiocoris tenuis</name>
    <dbReference type="NCBI Taxonomy" id="355587"/>
    <lineage>
        <taxon>Eukaryota</taxon>
        <taxon>Metazoa</taxon>
        <taxon>Ecdysozoa</taxon>
        <taxon>Arthropoda</taxon>
        <taxon>Hexapoda</taxon>
        <taxon>Insecta</taxon>
        <taxon>Pterygota</taxon>
        <taxon>Neoptera</taxon>
        <taxon>Paraneoptera</taxon>
        <taxon>Hemiptera</taxon>
        <taxon>Heteroptera</taxon>
        <taxon>Panheteroptera</taxon>
        <taxon>Cimicomorpha</taxon>
        <taxon>Miridae</taxon>
        <taxon>Dicyphina</taxon>
        <taxon>Nesidiocoris</taxon>
    </lineage>
</organism>
<dbReference type="GO" id="GO:0052726">
    <property type="term" value="F:inositol-1,3,4-trisphosphate 5-kinase activity"/>
    <property type="evidence" value="ECO:0007669"/>
    <property type="project" value="InterPro"/>
</dbReference>
<name>A0A6H5HQ44_9HEMI</name>
<dbReference type="AlphaFoldDB" id="A0A6H5HQ44"/>
<evidence type="ECO:0000256" key="8">
    <source>
        <dbReference type="ARBA" id="ARBA00022840"/>
    </source>
</evidence>
<proteinExistence type="inferred from homology"/>
<dbReference type="EMBL" id="CADCXU010033850">
    <property type="protein sequence ID" value="CAB0019166.1"/>
    <property type="molecule type" value="Genomic_DNA"/>
</dbReference>
<dbReference type="InterPro" id="IPR008656">
    <property type="entry name" value="Inositol_tetrakis-P_1-kinase"/>
</dbReference>
<feature type="domain" description="Inositol 1,3,4-trisphosphate 5/6-kinase ATP-grasp" evidence="10">
    <location>
        <begin position="1"/>
        <end position="51"/>
    </location>
</feature>
<evidence type="ECO:0000256" key="2">
    <source>
        <dbReference type="ARBA" id="ARBA00009601"/>
    </source>
</evidence>
<dbReference type="PANTHER" id="PTHR14217">
    <property type="entry name" value="INOSITOL-TETRAKISPHOSPHATE 1-KINASE"/>
    <property type="match status" value="1"/>
</dbReference>
<evidence type="ECO:0000259" key="10">
    <source>
        <dbReference type="Pfam" id="PF05770"/>
    </source>
</evidence>
<sequence length="113" mass="12741">MAIVFNEKGLKDCSPPCVAHSFVNHNAVLYKLFIVGNEYHIAERPSLKNFYPDPGMRIIGCLFINSTFSTKVLCRIDSFRGLIRLDIGTFSFQTAKPSISTVTTFRSRTPARH</sequence>
<accession>A0A6H5HQ44</accession>
<evidence type="ECO:0000256" key="3">
    <source>
        <dbReference type="ARBA" id="ARBA00012017"/>
    </source>
</evidence>
<dbReference type="GO" id="GO:0047325">
    <property type="term" value="F:inositol-3,4,5,6-tetrakisphosphate 1-kinase activity"/>
    <property type="evidence" value="ECO:0007669"/>
    <property type="project" value="InterPro"/>
</dbReference>
<keyword evidence="6" id="KW-0547">Nucleotide-binding</keyword>
<evidence type="ECO:0000256" key="1">
    <source>
        <dbReference type="ARBA" id="ARBA00001946"/>
    </source>
</evidence>
<dbReference type="GO" id="GO:0052725">
    <property type="term" value="F:inositol-1,3,4-trisphosphate 6-kinase activity"/>
    <property type="evidence" value="ECO:0007669"/>
    <property type="project" value="InterPro"/>
</dbReference>
<evidence type="ECO:0000256" key="4">
    <source>
        <dbReference type="ARBA" id="ARBA00022679"/>
    </source>
</evidence>
<dbReference type="OrthoDB" id="25308at2759"/>
<dbReference type="Gene3D" id="3.30.1490.220">
    <property type="match status" value="1"/>
</dbReference>
<keyword evidence="7" id="KW-0418">Kinase</keyword>
<evidence type="ECO:0000313" key="12">
    <source>
        <dbReference type="Proteomes" id="UP000479000"/>
    </source>
</evidence>
<protein>
    <recommendedName>
        <fullName evidence="3">inositol-1,3,4-trisphosphate 5/6-kinase</fullName>
        <ecNumber evidence="3">2.7.1.159</ecNumber>
    </recommendedName>
</protein>
<keyword evidence="12" id="KW-1185">Reference proteome</keyword>
<dbReference type="Pfam" id="PF05770">
    <property type="entry name" value="Ins134_P3_kin"/>
    <property type="match status" value="1"/>
</dbReference>
<comment type="cofactor">
    <cofactor evidence="1">
        <name>Mg(2+)</name>
        <dbReference type="ChEBI" id="CHEBI:18420"/>
    </cofactor>
</comment>
<dbReference type="EC" id="2.7.1.159" evidence="3"/>
<dbReference type="GO" id="GO:0005524">
    <property type="term" value="F:ATP binding"/>
    <property type="evidence" value="ECO:0007669"/>
    <property type="project" value="UniProtKB-KW"/>
</dbReference>
<dbReference type="PANTHER" id="PTHR14217:SF1">
    <property type="entry name" value="INOSITOL-TETRAKISPHOSPHATE 1-KINASE"/>
    <property type="match status" value="1"/>
</dbReference>
<keyword evidence="9" id="KW-0460">Magnesium</keyword>
<reference evidence="11 12" key="1">
    <citation type="submission" date="2020-02" db="EMBL/GenBank/DDBJ databases">
        <authorList>
            <person name="Ferguson B K."/>
        </authorList>
    </citation>
    <scope>NUCLEOTIDE SEQUENCE [LARGE SCALE GENOMIC DNA]</scope>
</reference>
<gene>
    <name evidence="11" type="ORF">NTEN_LOCUS22878</name>
</gene>
<keyword evidence="5" id="KW-0479">Metal-binding</keyword>
<evidence type="ECO:0000256" key="7">
    <source>
        <dbReference type="ARBA" id="ARBA00022777"/>
    </source>
</evidence>
<dbReference type="GO" id="GO:0032957">
    <property type="term" value="P:inositol trisphosphate metabolic process"/>
    <property type="evidence" value="ECO:0007669"/>
    <property type="project" value="InterPro"/>
</dbReference>
<keyword evidence="8" id="KW-0067">ATP-binding</keyword>
<dbReference type="GO" id="GO:0005737">
    <property type="term" value="C:cytoplasm"/>
    <property type="evidence" value="ECO:0007669"/>
    <property type="project" value="TreeGrafter"/>
</dbReference>
<dbReference type="GO" id="GO:0000287">
    <property type="term" value="F:magnesium ion binding"/>
    <property type="evidence" value="ECO:0007669"/>
    <property type="project" value="InterPro"/>
</dbReference>
<comment type="similarity">
    <text evidence="2">Belongs to the ITPK1 family.</text>
</comment>
<keyword evidence="4" id="KW-0808">Transferase</keyword>
<dbReference type="InterPro" id="IPR040464">
    <property type="entry name" value="InsP(3)kin_ATP-grasp"/>
</dbReference>